<dbReference type="PANTHER" id="PTHR46179">
    <property type="entry name" value="ZINC FINGER PROTEIN"/>
    <property type="match status" value="1"/>
</dbReference>
<evidence type="ECO:0000256" key="5">
    <source>
        <dbReference type="ARBA" id="ARBA00023015"/>
    </source>
</evidence>
<keyword evidence="5" id="KW-0805">Transcription regulation</keyword>
<proteinExistence type="predicted"/>
<comment type="subcellular location">
    <subcellularLocation>
        <location evidence="1">Nucleus</location>
    </subcellularLocation>
</comment>
<keyword evidence="6" id="KW-0804">Transcription</keyword>
<feature type="domain" description="C2H2-type" evidence="10">
    <location>
        <begin position="127"/>
        <end position="157"/>
    </location>
</feature>
<organism evidence="11 12">
    <name type="scientific">Diacronema lutheri</name>
    <name type="common">Unicellular marine alga</name>
    <name type="synonym">Monochrysis lutheri</name>
    <dbReference type="NCBI Taxonomy" id="2081491"/>
    <lineage>
        <taxon>Eukaryota</taxon>
        <taxon>Haptista</taxon>
        <taxon>Haptophyta</taxon>
        <taxon>Pavlovophyceae</taxon>
        <taxon>Pavlovales</taxon>
        <taxon>Pavlovaceae</taxon>
        <taxon>Diacronema</taxon>
    </lineage>
</organism>
<protein>
    <recommendedName>
        <fullName evidence="10">C2H2-type domain-containing protein</fullName>
    </recommendedName>
</protein>
<dbReference type="InterPro" id="IPR013087">
    <property type="entry name" value="Znf_C2H2_type"/>
</dbReference>
<feature type="domain" description="C2H2-type" evidence="10">
    <location>
        <begin position="67"/>
        <end position="97"/>
    </location>
</feature>
<dbReference type="OrthoDB" id="6365676at2759"/>
<evidence type="ECO:0000256" key="3">
    <source>
        <dbReference type="ARBA" id="ARBA00022771"/>
    </source>
</evidence>
<keyword evidence="4" id="KW-0862">Zinc</keyword>
<dbReference type="GO" id="GO:0006357">
    <property type="term" value="P:regulation of transcription by RNA polymerase II"/>
    <property type="evidence" value="ECO:0007669"/>
    <property type="project" value="TreeGrafter"/>
</dbReference>
<dbReference type="InterPro" id="IPR036236">
    <property type="entry name" value="Znf_C2H2_sf"/>
</dbReference>
<dbReference type="GO" id="GO:0005634">
    <property type="term" value="C:nucleus"/>
    <property type="evidence" value="ECO:0007669"/>
    <property type="project" value="UniProtKB-SubCell"/>
</dbReference>
<gene>
    <name evidence="11" type="ORF">KFE25_012520</name>
</gene>
<evidence type="ECO:0000313" key="12">
    <source>
        <dbReference type="Proteomes" id="UP000751190"/>
    </source>
</evidence>
<dbReference type="SUPFAM" id="SSF57667">
    <property type="entry name" value="beta-beta-alpha zinc fingers"/>
    <property type="match status" value="1"/>
</dbReference>
<feature type="domain" description="C2H2-type" evidence="10">
    <location>
        <begin position="37"/>
        <end position="67"/>
    </location>
</feature>
<accession>A0A8J6C878</accession>
<comment type="caution">
    <text evidence="11">The sequence shown here is derived from an EMBL/GenBank/DDBJ whole genome shotgun (WGS) entry which is preliminary data.</text>
</comment>
<evidence type="ECO:0000256" key="4">
    <source>
        <dbReference type="ARBA" id="ARBA00022833"/>
    </source>
</evidence>
<dbReference type="EMBL" id="JAGTXO010000011">
    <property type="protein sequence ID" value="KAG8465157.1"/>
    <property type="molecule type" value="Genomic_DNA"/>
</dbReference>
<dbReference type="AlphaFoldDB" id="A0A8J6C878"/>
<dbReference type="Pfam" id="PF00096">
    <property type="entry name" value="zf-C2H2"/>
    <property type="match status" value="1"/>
</dbReference>
<evidence type="ECO:0000256" key="8">
    <source>
        <dbReference type="PROSITE-ProRule" id="PRU00042"/>
    </source>
</evidence>
<keyword evidence="7" id="KW-0539">Nucleus</keyword>
<dbReference type="PROSITE" id="PS50157">
    <property type="entry name" value="ZINC_FINGER_C2H2_2"/>
    <property type="match status" value="4"/>
</dbReference>
<dbReference type="PROSITE" id="PS00028">
    <property type="entry name" value="ZINC_FINGER_C2H2_1"/>
    <property type="match status" value="4"/>
</dbReference>
<dbReference type="Gene3D" id="3.30.160.60">
    <property type="entry name" value="Classic Zinc Finger"/>
    <property type="match status" value="2"/>
</dbReference>
<dbReference type="GO" id="GO:0008270">
    <property type="term" value="F:zinc ion binding"/>
    <property type="evidence" value="ECO:0007669"/>
    <property type="project" value="UniProtKB-KW"/>
</dbReference>
<feature type="region of interest" description="Disordered" evidence="9">
    <location>
        <begin position="259"/>
        <end position="295"/>
    </location>
</feature>
<keyword evidence="3 8" id="KW-0863">Zinc-finger</keyword>
<evidence type="ECO:0000259" key="10">
    <source>
        <dbReference type="PROSITE" id="PS50157"/>
    </source>
</evidence>
<evidence type="ECO:0000313" key="11">
    <source>
        <dbReference type="EMBL" id="KAG8465157.1"/>
    </source>
</evidence>
<feature type="compositionally biased region" description="Basic and acidic residues" evidence="9">
    <location>
        <begin position="182"/>
        <end position="193"/>
    </location>
</feature>
<dbReference type="SMART" id="SM00355">
    <property type="entry name" value="ZnF_C2H2"/>
    <property type="match status" value="4"/>
</dbReference>
<reference evidence="11" key="1">
    <citation type="submission" date="2021-05" db="EMBL/GenBank/DDBJ databases">
        <title>The genome of the haptophyte Pavlova lutheri (Diacronema luteri, Pavlovales) - a model for lipid biosynthesis in eukaryotic algae.</title>
        <authorList>
            <person name="Hulatt C.J."/>
            <person name="Posewitz M.C."/>
        </authorList>
    </citation>
    <scope>NUCLEOTIDE SEQUENCE</scope>
    <source>
        <strain evidence="11">NIVA-4/92</strain>
    </source>
</reference>
<evidence type="ECO:0000256" key="7">
    <source>
        <dbReference type="ARBA" id="ARBA00023242"/>
    </source>
</evidence>
<dbReference type="PANTHER" id="PTHR46179:SF13">
    <property type="entry name" value="C2H2-TYPE DOMAIN-CONTAINING PROTEIN"/>
    <property type="match status" value="1"/>
</dbReference>
<keyword evidence="12" id="KW-1185">Reference proteome</keyword>
<evidence type="ECO:0000256" key="2">
    <source>
        <dbReference type="ARBA" id="ARBA00022723"/>
    </source>
</evidence>
<evidence type="ECO:0000256" key="6">
    <source>
        <dbReference type="ARBA" id="ARBA00023163"/>
    </source>
</evidence>
<dbReference type="InterPro" id="IPR051061">
    <property type="entry name" value="Zinc_finger_trans_reg"/>
</dbReference>
<sequence>MGEGIMLMGEGGQPSDAHALLKRPMAGFLSGLDLQRYPCTWPGCTKEYTTSGNLNQHVASAHNGTRFRCSVKWCGKTYTRAIKLNKHEATAHPGELFACPRPRCRKAFGSDAQLAAHIREQHSRALFVCPRHGCGKMYVSRNSLFQHFLLHHEGQAVALARTEPQRSLPAELNFGQGAPRAGLDEQRRPDAPRAGEGALAPSELRAPAAEPCACAQPHSMAALSPTGCSQPACAACVHAAPGRAFGAHALPHIEGIAHVPGGTCEPPERTSPTHTLPPTPDASAADDERVRRAAGCAESSAVGTSILAAVPPPPSYAAASVPSRPGDFGAFGRAPMPAVQPVEPCDSAQLAAARPPHCGAAFGCAQDKDAVRAALLHVPPELSASALAPELCSFGASCGPPSQPRAAYCGPPQQQSAWPGGTYAWPGPLSAQHAGMHPHNAPSYERPPPYYTSPPADWAAGPAHDGVGAHPTFVCAAGAPAPCFGPPPGACPASTCWIPPHTASAAPVERPNAYTFTWGPAPPPSSFVYVQTLVPGPMACAAGCTHTQPSSSAYEAPPWAPWLAPPRSHSDGWH</sequence>
<name>A0A8J6C878_DIALT</name>
<dbReference type="Proteomes" id="UP000751190">
    <property type="component" value="Unassembled WGS sequence"/>
</dbReference>
<feature type="region of interest" description="Disordered" evidence="9">
    <location>
        <begin position="170"/>
        <end position="197"/>
    </location>
</feature>
<evidence type="ECO:0000256" key="9">
    <source>
        <dbReference type="SAM" id="MobiDB-lite"/>
    </source>
</evidence>
<feature type="domain" description="C2H2-type" evidence="10">
    <location>
        <begin position="97"/>
        <end position="123"/>
    </location>
</feature>
<evidence type="ECO:0000256" key="1">
    <source>
        <dbReference type="ARBA" id="ARBA00004123"/>
    </source>
</evidence>
<keyword evidence="2" id="KW-0479">Metal-binding</keyword>